<comment type="caution">
    <text evidence="2">The sequence shown here is derived from an EMBL/GenBank/DDBJ whole genome shotgun (WGS) entry which is preliminary data.</text>
</comment>
<organism evidence="2 3">
    <name type="scientific">Macrolepiota fuliginosa MF-IS2</name>
    <dbReference type="NCBI Taxonomy" id="1400762"/>
    <lineage>
        <taxon>Eukaryota</taxon>
        <taxon>Fungi</taxon>
        <taxon>Dikarya</taxon>
        <taxon>Basidiomycota</taxon>
        <taxon>Agaricomycotina</taxon>
        <taxon>Agaricomycetes</taxon>
        <taxon>Agaricomycetidae</taxon>
        <taxon>Agaricales</taxon>
        <taxon>Agaricineae</taxon>
        <taxon>Agaricaceae</taxon>
        <taxon>Macrolepiota</taxon>
    </lineage>
</organism>
<dbReference type="Pfam" id="PF22600">
    <property type="entry name" value="MTPAP-like_central"/>
    <property type="match status" value="1"/>
</dbReference>
<reference evidence="2" key="1">
    <citation type="submission" date="2020-11" db="EMBL/GenBank/DDBJ databases">
        <authorList>
            <consortium name="DOE Joint Genome Institute"/>
            <person name="Ahrendt S."/>
            <person name="Riley R."/>
            <person name="Andreopoulos W."/>
            <person name="Labutti K."/>
            <person name="Pangilinan J."/>
            <person name="Ruiz-Duenas F.J."/>
            <person name="Barrasa J.M."/>
            <person name="Sanchez-Garcia M."/>
            <person name="Camarero S."/>
            <person name="Miyauchi S."/>
            <person name="Serrano A."/>
            <person name="Linde D."/>
            <person name="Babiker R."/>
            <person name="Drula E."/>
            <person name="Ayuso-Fernandez I."/>
            <person name="Pacheco R."/>
            <person name="Padilla G."/>
            <person name="Ferreira P."/>
            <person name="Barriuso J."/>
            <person name="Kellner H."/>
            <person name="Castanera R."/>
            <person name="Alfaro M."/>
            <person name="Ramirez L."/>
            <person name="Pisabarro A.G."/>
            <person name="Kuo A."/>
            <person name="Tritt A."/>
            <person name="Lipzen A."/>
            <person name="He G."/>
            <person name="Yan M."/>
            <person name="Ng V."/>
            <person name="Cullen D."/>
            <person name="Martin F."/>
            <person name="Rosso M.-N."/>
            <person name="Henrissat B."/>
            <person name="Hibbett D."/>
            <person name="Martinez A.T."/>
            <person name="Grigoriev I.V."/>
        </authorList>
    </citation>
    <scope>NUCLEOTIDE SEQUENCE</scope>
    <source>
        <strain evidence="2">MF-IS2</strain>
    </source>
</reference>
<dbReference type="EMBL" id="MU151192">
    <property type="protein sequence ID" value="KAF9447620.1"/>
    <property type="molecule type" value="Genomic_DNA"/>
</dbReference>
<sequence>DLLARVQGAIQKRFGSPYKVATFGSTRYGATSAKSDMDLIILARPWEAAGIRSSRQESIAKYAHHLYTLARALRDGGFAKVKPIPAAVPIVKFQDPRTGIECDINVNDQPGYWNTLLLQRYTKLSPHLRGLLLAIKRWAGPLGLNTPSPTKPGEKVTFSSYAFALMTVGFLQSRGLLPNLQENFGPTVKEHLFWNRKPQFLCDLRFNWTGTPMPGNNQISTTELLADWFRFWVEFNPSRQMVDIRLGGVVARLPSETICVVDPFILVRNVARNISGSVFDRFQEECRQAEAEVRKR</sequence>
<proteinExistence type="predicted"/>
<dbReference type="GO" id="GO:0010605">
    <property type="term" value="P:negative regulation of macromolecule metabolic process"/>
    <property type="evidence" value="ECO:0007669"/>
    <property type="project" value="UniProtKB-ARBA"/>
</dbReference>
<dbReference type="SUPFAM" id="SSF81301">
    <property type="entry name" value="Nucleotidyltransferase"/>
    <property type="match status" value="1"/>
</dbReference>
<evidence type="ECO:0000313" key="3">
    <source>
        <dbReference type="Proteomes" id="UP000807342"/>
    </source>
</evidence>
<dbReference type="SUPFAM" id="SSF81631">
    <property type="entry name" value="PAP/OAS1 substrate-binding domain"/>
    <property type="match status" value="1"/>
</dbReference>
<dbReference type="PANTHER" id="PTHR12271:SF40">
    <property type="entry name" value="POLY(A) RNA POLYMERASE GLD2"/>
    <property type="match status" value="1"/>
</dbReference>
<dbReference type="Proteomes" id="UP000807342">
    <property type="component" value="Unassembled WGS sequence"/>
</dbReference>
<dbReference type="GO" id="GO:0016779">
    <property type="term" value="F:nucleotidyltransferase activity"/>
    <property type="evidence" value="ECO:0007669"/>
    <property type="project" value="UniProtKB-ARBA"/>
</dbReference>
<protein>
    <recommendedName>
        <fullName evidence="1">Poly(A) RNA polymerase mitochondrial-like central palm domain-containing protein</fullName>
    </recommendedName>
</protein>
<dbReference type="InterPro" id="IPR043519">
    <property type="entry name" value="NT_sf"/>
</dbReference>
<feature type="domain" description="Poly(A) RNA polymerase mitochondrial-like central palm" evidence="1">
    <location>
        <begin position="4"/>
        <end position="122"/>
    </location>
</feature>
<gene>
    <name evidence="2" type="ORF">P691DRAFT_671121</name>
</gene>
<accession>A0A9P5XDM4</accession>
<dbReference type="Gene3D" id="1.10.1410.10">
    <property type="match status" value="1"/>
</dbReference>
<dbReference type="OrthoDB" id="2274644at2759"/>
<dbReference type="AlphaFoldDB" id="A0A9P5XDM4"/>
<dbReference type="GO" id="GO:0031123">
    <property type="term" value="P:RNA 3'-end processing"/>
    <property type="evidence" value="ECO:0007669"/>
    <property type="project" value="TreeGrafter"/>
</dbReference>
<dbReference type="InterPro" id="IPR054708">
    <property type="entry name" value="MTPAP-like_central"/>
</dbReference>
<evidence type="ECO:0000313" key="2">
    <source>
        <dbReference type="EMBL" id="KAF9447620.1"/>
    </source>
</evidence>
<evidence type="ECO:0000259" key="1">
    <source>
        <dbReference type="Pfam" id="PF22600"/>
    </source>
</evidence>
<keyword evidence="3" id="KW-1185">Reference proteome</keyword>
<dbReference type="Gene3D" id="3.30.460.10">
    <property type="entry name" value="Beta Polymerase, domain 2"/>
    <property type="match status" value="1"/>
</dbReference>
<name>A0A9P5XDM4_9AGAR</name>
<feature type="non-terminal residue" evidence="2">
    <location>
        <position position="1"/>
    </location>
</feature>
<dbReference type="PANTHER" id="PTHR12271">
    <property type="entry name" value="POLY A POLYMERASE CID PAP -RELATED"/>
    <property type="match status" value="1"/>
</dbReference>
<dbReference type="CDD" id="cd05402">
    <property type="entry name" value="NT_PAP_TUTase"/>
    <property type="match status" value="1"/>
</dbReference>